<name>A0ABR2HH76_9EUKA</name>
<dbReference type="Gene3D" id="3.60.15.10">
    <property type="entry name" value="Ribonuclease Z/Hydroxyacylglutathione hydrolase-like"/>
    <property type="match status" value="1"/>
</dbReference>
<gene>
    <name evidence="6" type="ORF">M9Y10_019768</name>
</gene>
<comment type="caution">
    <text evidence="6">The sequence shown here is derived from an EMBL/GenBank/DDBJ whole genome shotgun (WGS) entry which is preliminary data.</text>
</comment>
<keyword evidence="3" id="KW-0378">Hydrolase</keyword>
<keyword evidence="7" id="KW-1185">Reference proteome</keyword>
<evidence type="ECO:0000256" key="2">
    <source>
        <dbReference type="ARBA" id="ARBA00022723"/>
    </source>
</evidence>
<comment type="cofactor">
    <cofactor evidence="1">
        <name>Zn(2+)</name>
        <dbReference type="ChEBI" id="CHEBI:29105"/>
    </cofactor>
</comment>
<dbReference type="Pfam" id="PF00753">
    <property type="entry name" value="Lactamase_B"/>
    <property type="match status" value="1"/>
</dbReference>
<dbReference type="InterPro" id="IPR036866">
    <property type="entry name" value="RibonucZ/Hydroxyglut_hydro"/>
</dbReference>
<dbReference type="CDD" id="cd06262">
    <property type="entry name" value="metallo-hydrolase-like_MBL-fold"/>
    <property type="match status" value="1"/>
</dbReference>
<protein>
    <recommendedName>
        <fullName evidence="5">Metallo-beta-lactamase domain-containing protein</fullName>
    </recommendedName>
</protein>
<sequence>MKIITIPPKGTFRVNSYLVVSDSGNAVLIDCPWQPEYILEKINKSGATLKKILITHGHCDHIQSLAEVSEKTGAEVYIHELDAPKLTDSHGNLSDYFKRCLSEPVKHYDKAITVKDGDIIKQDELEFKVMHTPGHTSGGVCYIIDDVMFSGDTIFRRNIGRTDMFDGDSDVYTKTLKKLSEIPNNYRILPGHDRETTLDDEKKNIPYYL</sequence>
<evidence type="ECO:0000313" key="7">
    <source>
        <dbReference type="Proteomes" id="UP001470230"/>
    </source>
</evidence>
<evidence type="ECO:0000256" key="3">
    <source>
        <dbReference type="ARBA" id="ARBA00022801"/>
    </source>
</evidence>
<accession>A0ABR2HH76</accession>
<dbReference type="SMART" id="SM00849">
    <property type="entry name" value="Lactamase_B"/>
    <property type="match status" value="1"/>
</dbReference>
<proteinExistence type="predicted"/>
<dbReference type="PANTHER" id="PTHR46233">
    <property type="entry name" value="HYDROXYACYLGLUTATHIONE HYDROLASE GLOC"/>
    <property type="match status" value="1"/>
</dbReference>
<dbReference type="InterPro" id="IPR051453">
    <property type="entry name" value="MBL_Glyoxalase_II"/>
</dbReference>
<feature type="domain" description="Metallo-beta-lactamase" evidence="5">
    <location>
        <begin position="13"/>
        <end position="192"/>
    </location>
</feature>
<evidence type="ECO:0000259" key="5">
    <source>
        <dbReference type="SMART" id="SM00849"/>
    </source>
</evidence>
<dbReference type="InterPro" id="IPR001279">
    <property type="entry name" value="Metallo-B-lactamas"/>
</dbReference>
<evidence type="ECO:0000256" key="4">
    <source>
        <dbReference type="ARBA" id="ARBA00022833"/>
    </source>
</evidence>
<dbReference type="Proteomes" id="UP001470230">
    <property type="component" value="Unassembled WGS sequence"/>
</dbReference>
<evidence type="ECO:0000313" key="6">
    <source>
        <dbReference type="EMBL" id="KAK8847185.1"/>
    </source>
</evidence>
<dbReference type="EMBL" id="JAPFFF010000028">
    <property type="protein sequence ID" value="KAK8847185.1"/>
    <property type="molecule type" value="Genomic_DNA"/>
</dbReference>
<keyword evidence="2" id="KW-0479">Metal-binding</keyword>
<reference evidence="6 7" key="1">
    <citation type="submission" date="2024-04" db="EMBL/GenBank/DDBJ databases">
        <title>Tritrichomonas musculus Genome.</title>
        <authorList>
            <person name="Alves-Ferreira E."/>
            <person name="Grigg M."/>
            <person name="Lorenzi H."/>
            <person name="Galac M."/>
        </authorList>
    </citation>
    <scope>NUCLEOTIDE SEQUENCE [LARGE SCALE GENOMIC DNA]</scope>
    <source>
        <strain evidence="6 7">EAF2021</strain>
    </source>
</reference>
<dbReference type="SUPFAM" id="SSF56281">
    <property type="entry name" value="Metallo-hydrolase/oxidoreductase"/>
    <property type="match status" value="1"/>
</dbReference>
<organism evidence="6 7">
    <name type="scientific">Tritrichomonas musculus</name>
    <dbReference type="NCBI Taxonomy" id="1915356"/>
    <lineage>
        <taxon>Eukaryota</taxon>
        <taxon>Metamonada</taxon>
        <taxon>Parabasalia</taxon>
        <taxon>Tritrichomonadida</taxon>
        <taxon>Tritrichomonadidae</taxon>
        <taxon>Tritrichomonas</taxon>
    </lineage>
</organism>
<evidence type="ECO:0000256" key="1">
    <source>
        <dbReference type="ARBA" id="ARBA00001947"/>
    </source>
</evidence>
<keyword evidence="4" id="KW-0862">Zinc</keyword>
<dbReference type="PANTHER" id="PTHR46233:SF3">
    <property type="entry name" value="HYDROXYACYLGLUTATHIONE HYDROLASE GLOC"/>
    <property type="match status" value="1"/>
</dbReference>